<protein>
    <submittedName>
        <fullName evidence="1">Uncharacterized protein</fullName>
    </submittedName>
</protein>
<evidence type="ECO:0000313" key="2">
    <source>
        <dbReference type="Proteomes" id="UP001194746"/>
    </source>
</evidence>
<evidence type="ECO:0000313" key="1">
    <source>
        <dbReference type="EMBL" id="KAF9884681.1"/>
    </source>
</evidence>
<dbReference type="AlphaFoldDB" id="A0AAD4GPQ0"/>
<organism evidence="1 2">
    <name type="scientific">Aspergillus nanangensis</name>
    <dbReference type="NCBI Taxonomy" id="2582783"/>
    <lineage>
        <taxon>Eukaryota</taxon>
        <taxon>Fungi</taxon>
        <taxon>Dikarya</taxon>
        <taxon>Ascomycota</taxon>
        <taxon>Pezizomycotina</taxon>
        <taxon>Eurotiomycetes</taxon>
        <taxon>Eurotiomycetidae</taxon>
        <taxon>Eurotiales</taxon>
        <taxon>Aspergillaceae</taxon>
        <taxon>Aspergillus</taxon>
        <taxon>Aspergillus subgen. Circumdati</taxon>
    </lineage>
</organism>
<dbReference type="Proteomes" id="UP001194746">
    <property type="component" value="Unassembled WGS sequence"/>
</dbReference>
<keyword evidence="2" id="KW-1185">Reference proteome</keyword>
<comment type="caution">
    <text evidence="1">The sequence shown here is derived from an EMBL/GenBank/DDBJ whole genome shotgun (WGS) entry which is preliminary data.</text>
</comment>
<reference evidence="1" key="1">
    <citation type="journal article" date="2019" name="Beilstein J. Org. Chem.">
        <title>Nanangenines: drimane sesquiterpenoids as the dominant metabolite cohort of a novel Australian fungus, Aspergillus nanangensis.</title>
        <authorList>
            <person name="Lacey H.J."/>
            <person name="Gilchrist C.L.M."/>
            <person name="Crombie A."/>
            <person name="Kalaitzis J.A."/>
            <person name="Vuong D."/>
            <person name="Rutledge P.J."/>
            <person name="Turner P."/>
            <person name="Pitt J.I."/>
            <person name="Lacey E."/>
            <person name="Chooi Y.H."/>
            <person name="Piggott A.M."/>
        </authorList>
    </citation>
    <scope>NUCLEOTIDE SEQUENCE</scope>
    <source>
        <strain evidence="1">MST-FP2251</strain>
    </source>
</reference>
<sequence>MNSFALRGHRSPRRTFFRGFVPRYPYGQRGRMGGLLKVALLGACTYFIAKKLSYSNHAAPPQADSIQPGQSELR</sequence>
<name>A0AAD4GPQ0_ASPNN</name>
<reference evidence="1" key="2">
    <citation type="submission" date="2020-02" db="EMBL/GenBank/DDBJ databases">
        <authorList>
            <person name="Gilchrist C.L.M."/>
            <person name="Chooi Y.-H."/>
        </authorList>
    </citation>
    <scope>NUCLEOTIDE SEQUENCE</scope>
    <source>
        <strain evidence="1">MST-FP2251</strain>
    </source>
</reference>
<dbReference type="EMBL" id="VCAU01000115">
    <property type="protein sequence ID" value="KAF9884681.1"/>
    <property type="molecule type" value="Genomic_DNA"/>
</dbReference>
<gene>
    <name evidence="1" type="ORF">FE257_001374</name>
</gene>
<accession>A0AAD4GPQ0</accession>
<proteinExistence type="predicted"/>